<keyword evidence="5" id="KW-0694">RNA-binding</keyword>
<dbReference type="RefSeq" id="WP_282012262.1">
    <property type="nucleotide sequence ID" value="NZ_OX336137.1"/>
</dbReference>
<evidence type="ECO:0000256" key="2">
    <source>
        <dbReference type="ARBA" id="ARBA00022980"/>
    </source>
</evidence>
<evidence type="ECO:0000256" key="3">
    <source>
        <dbReference type="ARBA" id="ARBA00023274"/>
    </source>
</evidence>
<protein>
    <recommendedName>
        <fullName evidence="4 5">Large ribosomal subunit protein uL24</fullName>
    </recommendedName>
</protein>
<dbReference type="NCBIfam" id="TIGR01079">
    <property type="entry name" value="rplX_bact"/>
    <property type="match status" value="1"/>
</dbReference>
<comment type="function">
    <text evidence="5">One of two assembly initiator proteins, it binds directly to the 5'-end of the 23S rRNA, where it nucleates assembly of the 50S subunit.</text>
</comment>
<evidence type="ECO:0000256" key="1">
    <source>
        <dbReference type="ARBA" id="ARBA00010618"/>
    </source>
</evidence>
<comment type="similarity">
    <text evidence="1 5">Belongs to the universal ribosomal protein uL24 family.</text>
</comment>
<comment type="function">
    <text evidence="5">One of the proteins that surrounds the polypeptide exit tunnel on the outside of the subunit.</text>
</comment>
<dbReference type="SUPFAM" id="SSF50104">
    <property type="entry name" value="Translation proteins SH3-like domain"/>
    <property type="match status" value="1"/>
</dbReference>
<gene>
    <name evidence="5 7" type="primary">rplX</name>
    <name evidence="7" type="ORF">NSPWAT_2572</name>
</gene>
<feature type="domain" description="KOW" evidence="6">
    <location>
        <begin position="6"/>
        <end position="33"/>
    </location>
</feature>
<dbReference type="HAMAP" id="MF_01326_B">
    <property type="entry name" value="Ribosomal_uL24_B"/>
    <property type="match status" value="1"/>
</dbReference>
<comment type="subunit">
    <text evidence="5">Part of the 50S ribosomal subunit.</text>
</comment>
<keyword evidence="3 5" id="KW-0687">Ribonucleoprotein</keyword>
<organism evidence="7 8">
    <name type="scientific">Nitrospina watsonii</name>
    <dbReference type="NCBI Taxonomy" id="1323948"/>
    <lineage>
        <taxon>Bacteria</taxon>
        <taxon>Pseudomonadati</taxon>
        <taxon>Nitrospinota/Tectimicrobiota group</taxon>
        <taxon>Nitrospinota</taxon>
        <taxon>Nitrospinia</taxon>
        <taxon>Nitrospinales</taxon>
        <taxon>Nitrospinaceae</taxon>
        <taxon>Nitrospina</taxon>
    </lineage>
</organism>
<dbReference type="InterPro" id="IPR003256">
    <property type="entry name" value="Ribosomal_uL24"/>
</dbReference>
<dbReference type="InterPro" id="IPR008991">
    <property type="entry name" value="Translation_prot_SH3-like_sf"/>
</dbReference>
<evidence type="ECO:0000256" key="4">
    <source>
        <dbReference type="ARBA" id="ARBA00035206"/>
    </source>
</evidence>
<dbReference type="SMART" id="SM00739">
    <property type="entry name" value="KOW"/>
    <property type="match status" value="1"/>
</dbReference>
<dbReference type="Pfam" id="PF17136">
    <property type="entry name" value="ribosomal_L24"/>
    <property type="match status" value="1"/>
</dbReference>
<dbReference type="InterPro" id="IPR057264">
    <property type="entry name" value="Ribosomal_uL24_C"/>
</dbReference>
<keyword evidence="8" id="KW-1185">Reference proteome</keyword>
<dbReference type="CDD" id="cd06089">
    <property type="entry name" value="KOW_RPL26"/>
    <property type="match status" value="1"/>
</dbReference>
<evidence type="ECO:0000313" key="7">
    <source>
        <dbReference type="EMBL" id="CAI2719428.1"/>
    </source>
</evidence>
<dbReference type="InterPro" id="IPR005824">
    <property type="entry name" value="KOW"/>
</dbReference>
<keyword evidence="2 5" id="KW-0689">Ribosomal protein</keyword>
<dbReference type="Proteomes" id="UP001157733">
    <property type="component" value="Chromosome"/>
</dbReference>
<reference evidence="7 8" key="1">
    <citation type="submission" date="2022-09" db="EMBL/GenBank/DDBJ databases">
        <authorList>
            <person name="Kop L."/>
        </authorList>
    </citation>
    <scope>NUCLEOTIDE SEQUENCE [LARGE SCALE GENOMIC DNA]</scope>
    <source>
        <strain evidence="7 8">347</strain>
    </source>
</reference>
<dbReference type="PANTHER" id="PTHR12903">
    <property type="entry name" value="MITOCHONDRIAL RIBOSOMAL PROTEIN L24"/>
    <property type="match status" value="1"/>
</dbReference>
<accession>A0ABN8W5R0</accession>
<keyword evidence="5" id="KW-0699">rRNA-binding</keyword>
<dbReference type="InterPro" id="IPR014722">
    <property type="entry name" value="Rib_uL2_dom2"/>
</dbReference>
<dbReference type="Pfam" id="PF00467">
    <property type="entry name" value="KOW"/>
    <property type="match status" value="1"/>
</dbReference>
<evidence type="ECO:0000259" key="6">
    <source>
        <dbReference type="SMART" id="SM00739"/>
    </source>
</evidence>
<dbReference type="GO" id="GO:0005840">
    <property type="term" value="C:ribosome"/>
    <property type="evidence" value="ECO:0007669"/>
    <property type="project" value="UniProtKB-KW"/>
</dbReference>
<evidence type="ECO:0000313" key="8">
    <source>
        <dbReference type="Proteomes" id="UP001157733"/>
    </source>
</evidence>
<proteinExistence type="inferred from homology"/>
<dbReference type="Gene3D" id="2.30.30.30">
    <property type="match status" value="1"/>
</dbReference>
<sequence length="109" mass="12221">MAGSWLLKKDDIVMVTAGRERGKKGKILALYPEEERVTIEKLNLYKRHMKPSGQNKQGGIVEKEGKIHYSSVLLVCDKCGKGVRVKSKKLDDGSRVRVCMKCGEAMDKI</sequence>
<dbReference type="EMBL" id="OX336137">
    <property type="protein sequence ID" value="CAI2719428.1"/>
    <property type="molecule type" value="Genomic_DNA"/>
</dbReference>
<dbReference type="InterPro" id="IPR041988">
    <property type="entry name" value="Ribosomal_uL24_KOW"/>
</dbReference>
<name>A0ABN8W5R0_9BACT</name>
<evidence type="ECO:0000256" key="5">
    <source>
        <dbReference type="HAMAP-Rule" id="MF_01326"/>
    </source>
</evidence>